<reference evidence="2" key="1">
    <citation type="journal article" date="2015" name="Nat. Genet.">
        <title>The genome and transcriptome of the zoonotic hookworm Ancylostoma ceylanicum identify infection-specific gene families.</title>
        <authorList>
            <person name="Schwarz E.M."/>
            <person name="Hu Y."/>
            <person name="Antoshechkin I."/>
            <person name="Miller M.M."/>
            <person name="Sternberg P.W."/>
            <person name="Aroian R.V."/>
        </authorList>
    </citation>
    <scope>NUCLEOTIDE SEQUENCE</scope>
    <source>
        <strain evidence="2">HY135</strain>
    </source>
</reference>
<protein>
    <submittedName>
        <fullName evidence="1">Uncharacterized protein</fullName>
    </submittedName>
</protein>
<dbReference type="AlphaFoldDB" id="A0A016TIH4"/>
<organism evidence="1 2">
    <name type="scientific">Ancylostoma ceylanicum</name>
    <dbReference type="NCBI Taxonomy" id="53326"/>
    <lineage>
        <taxon>Eukaryota</taxon>
        <taxon>Metazoa</taxon>
        <taxon>Ecdysozoa</taxon>
        <taxon>Nematoda</taxon>
        <taxon>Chromadorea</taxon>
        <taxon>Rhabditida</taxon>
        <taxon>Rhabditina</taxon>
        <taxon>Rhabditomorpha</taxon>
        <taxon>Strongyloidea</taxon>
        <taxon>Ancylostomatidae</taxon>
        <taxon>Ancylostomatinae</taxon>
        <taxon>Ancylostoma</taxon>
    </lineage>
</organism>
<comment type="caution">
    <text evidence="1">The sequence shown here is derived from an EMBL/GenBank/DDBJ whole genome shotgun (WGS) entry which is preliminary data.</text>
</comment>
<evidence type="ECO:0000313" key="2">
    <source>
        <dbReference type="Proteomes" id="UP000024635"/>
    </source>
</evidence>
<name>A0A016TIH4_9BILA</name>
<accession>A0A016TIH4</accession>
<sequence>MRCESEQALTRNPTFSRFLHFFFVRNDSWPEINSGQTVANLSYVAAETGFPTLFLQFLLGIFRRLCISLVVKNF</sequence>
<keyword evidence="2" id="KW-1185">Reference proteome</keyword>
<dbReference type="Proteomes" id="UP000024635">
    <property type="component" value="Unassembled WGS sequence"/>
</dbReference>
<proteinExistence type="predicted"/>
<dbReference type="EMBL" id="JARK01001436">
    <property type="protein sequence ID" value="EYC02388.1"/>
    <property type="molecule type" value="Genomic_DNA"/>
</dbReference>
<evidence type="ECO:0000313" key="1">
    <source>
        <dbReference type="EMBL" id="EYC02388.1"/>
    </source>
</evidence>
<gene>
    <name evidence="1" type="primary">Acey_s0100.g3266</name>
    <name evidence="1" type="ORF">Y032_0100g3266</name>
</gene>